<evidence type="ECO:0000313" key="2">
    <source>
        <dbReference type="EMBL" id="CAK9086730.1"/>
    </source>
</evidence>
<dbReference type="EMBL" id="CAXAMM010039474">
    <property type="protein sequence ID" value="CAK9086730.1"/>
    <property type="molecule type" value="Genomic_DNA"/>
</dbReference>
<reference evidence="1 3" key="1">
    <citation type="submission" date="2024-02" db="EMBL/GenBank/DDBJ databases">
        <authorList>
            <person name="Chen Y."/>
            <person name="Shah S."/>
            <person name="Dougan E. K."/>
            <person name="Thang M."/>
            <person name="Chan C."/>
        </authorList>
    </citation>
    <scope>NUCLEOTIDE SEQUENCE [LARGE SCALE GENOMIC DNA]</scope>
</reference>
<evidence type="ECO:0000313" key="1">
    <source>
        <dbReference type="EMBL" id="CAK9086654.1"/>
    </source>
</evidence>
<dbReference type="Gene3D" id="3.40.50.300">
    <property type="entry name" value="P-loop containing nucleotide triphosphate hydrolases"/>
    <property type="match status" value="1"/>
</dbReference>
<dbReference type="EMBL" id="CAXAMM010039463">
    <property type="protein sequence ID" value="CAK9086654.1"/>
    <property type="molecule type" value="Genomic_DNA"/>
</dbReference>
<protein>
    <submittedName>
        <fullName evidence="2">Transposon Ty2-C Gag-Pol polyprotein</fullName>
    </submittedName>
</protein>
<organism evidence="1 3">
    <name type="scientific">Durusdinium trenchii</name>
    <dbReference type="NCBI Taxonomy" id="1381693"/>
    <lineage>
        <taxon>Eukaryota</taxon>
        <taxon>Sar</taxon>
        <taxon>Alveolata</taxon>
        <taxon>Dinophyceae</taxon>
        <taxon>Suessiales</taxon>
        <taxon>Symbiodiniaceae</taxon>
        <taxon>Durusdinium</taxon>
    </lineage>
</organism>
<keyword evidence="3" id="KW-1185">Reference proteome</keyword>
<dbReference type="SUPFAM" id="SSF52540">
    <property type="entry name" value="P-loop containing nucleoside triphosphate hydrolases"/>
    <property type="match status" value="1"/>
</dbReference>
<evidence type="ECO:0000313" key="3">
    <source>
        <dbReference type="Proteomes" id="UP001642464"/>
    </source>
</evidence>
<comment type="caution">
    <text evidence="1">The sequence shown here is derived from an EMBL/GenBank/DDBJ whole genome shotgun (WGS) entry which is preliminary data.</text>
</comment>
<proteinExistence type="predicted"/>
<dbReference type="Proteomes" id="UP001642464">
    <property type="component" value="Unassembled WGS sequence"/>
</dbReference>
<accession>A0ABP0QEK8</accession>
<gene>
    <name evidence="1" type="ORF">SCF082_LOCUS40987</name>
    <name evidence="2" type="ORF">SCF082_LOCUS41024</name>
</gene>
<name>A0ABP0QEK8_9DINO</name>
<dbReference type="InterPro" id="IPR027417">
    <property type="entry name" value="P-loop_NTPase"/>
</dbReference>
<sequence>MWRVSYLPAAAALCENFEPYFPWSGAQTRAWHHGEEDPAVVDYIQSHFEVVEEQAFGCWRLGGRYWETELEGEAYARSLRMGTESQEETCEGCLEAHLEAIRSHLRLLPKHLVGGLCAPPGCELKEVRRRAFPAFLAHALRFDFQVPVPKPEELQINELSHWSQLKLDFVIAGLDSCGTNTLFRGLKQVEEVQFTMDDEDDFFYKHDSLLPYKAEVEDFNFRWLRGGKARLRGLRHPGLYYSHRVRLAMRQIPGLKLVLALCDPLGRFEKRFWLYHLCEVNAHHPDPVIRISGFGGRCFTSTKAALEEPWLLRPIAFAAHLAQLERLFGPEEMRAVHQAHFRERFKEVFEHLAHFLGVRPTDFQAHRLNHHGGHRTDLCRNASLVVDLQRMMSAEYQTVEDLLQSHGGGFTAPQELLRRRTRCDRPEELAEEPMMVVPKGRLVAV</sequence>